<gene>
    <name evidence="3" type="ORF">BG844_25020</name>
</gene>
<dbReference type="PANTHER" id="PTHR46268:SF6">
    <property type="entry name" value="UNIVERSAL STRESS PROTEIN UP12"/>
    <property type="match status" value="1"/>
</dbReference>
<feature type="domain" description="UspA" evidence="2">
    <location>
        <begin position="2"/>
        <end position="132"/>
    </location>
</feature>
<dbReference type="PRINTS" id="PR01438">
    <property type="entry name" value="UNVRSLSTRESS"/>
</dbReference>
<evidence type="ECO:0000313" key="3">
    <source>
        <dbReference type="EMBL" id="OJF11668.1"/>
    </source>
</evidence>
<sequence>MRIVLAANPEADQPWVADAAADLARQTGGTVAVVAVDEVELERLAAAPRSVFTARAEQAAAAAAERLAAAGVEASRTVLSGRALERILEFAEEQGADLIVVGSSTRPAVTQRLLGSVPLDLIKRSPRPVVVVTHPPSP</sequence>
<dbReference type="AlphaFoldDB" id="A0A1K0GKZ2"/>
<proteinExistence type="inferred from homology"/>
<comment type="caution">
    <text evidence="3">The sequence shown here is derived from an EMBL/GenBank/DDBJ whole genome shotgun (WGS) entry which is preliminary data.</text>
</comment>
<keyword evidence="4" id="KW-1185">Reference proteome</keyword>
<dbReference type="InterPro" id="IPR006015">
    <property type="entry name" value="Universal_stress_UspA"/>
</dbReference>
<dbReference type="Proteomes" id="UP000182486">
    <property type="component" value="Unassembled WGS sequence"/>
</dbReference>
<organism evidence="3 4">
    <name type="scientific">Couchioplanes caeruleus subsp. caeruleus</name>
    <dbReference type="NCBI Taxonomy" id="56427"/>
    <lineage>
        <taxon>Bacteria</taxon>
        <taxon>Bacillati</taxon>
        <taxon>Actinomycetota</taxon>
        <taxon>Actinomycetes</taxon>
        <taxon>Micromonosporales</taxon>
        <taxon>Micromonosporaceae</taxon>
        <taxon>Couchioplanes</taxon>
    </lineage>
</organism>
<dbReference type="SUPFAM" id="SSF52402">
    <property type="entry name" value="Adenine nucleotide alpha hydrolases-like"/>
    <property type="match status" value="1"/>
</dbReference>
<evidence type="ECO:0000259" key="2">
    <source>
        <dbReference type="Pfam" id="PF00582"/>
    </source>
</evidence>
<name>A0A1K0GKZ2_9ACTN</name>
<accession>A0A1K0GKZ2</accession>
<dbReference type="EMBL" id="MEIA01000290">
    <property type="protein sequence ID" value="OJF11668.1"/>
    <property type="molecule type" value="Genomic_DNA"/>
</dbReference>
<evidence type="ECO:0000256" key="1">
    <source>
        <dbReference type="ARBA" id="ARBA00008791"/>
    </source>
</evidence>
<dbReference type="CDD" id="cd00293">
    <property type="entry name" value="USP-like"/>
    <property type="match status" value="1"/>
</dbReference>
<dbReference type="InterPro" id="IPR006016">
    <property type="entry name" value="UspA"/>
</dbReference>
<dbReference type="Gene3D" id="3.40.50.12370">
    <property type="match status" value="1"/>
</dbReference>
<dbReference type="RefSeq" id="WP_071807831.1">
    <property type="nucleotide sequence ID" value="NZ_MEIA01000290.1"/>
</dbReference>
<dbReference type="Pfam" id="PF00582">
    <property type="entry name" value="Usp"/>
    <property type="match status" value="1"/>
</dbReference>
<dbReference type="PANTHER" id="PTHR46268">
    <property type="entry name" value="STRESS RESPONSE PROTEIN NHAX"/>
    <property type="match status" value="1"/>
</dbReference>
<reference evidence="3 4" key="1">
    <citation type="submission" date="2016-09" db="EMBL/GenBank/DDBJ databases">
        <title>Couchioplanes caeruleus draft genome sequence.</title>
        <authorList>
            <person name="Sheehan J."/>
            <person name="Caffrey P."/>
        </authorList>
    </citation>
    <scope>NUCLEOTIDE SEQUENCE [LARGE SCALE GENOMIC DNA]</scope>
    <source>
        <strain evidence="3 4">DSM 43634</strain>
    </source>
</reference>
<comment type="similarity">
    <text evidence="1">Belongs to the universal stress protein A family.</text>
</comment>
<evidence type="ECO:0000313" key="4">
    <source>
        <dbReference type="Proteomes" id="UP000182486"/>
    </source>
</evidence>
<protein>
    <recommendedName>
        <fullName evidence="2">UspA domain-containing protein</fullName>
    </recommendedName>
</protein>